<dbReference type="EMBL" id="ML975251">
    <property type="protein sequence ID" value="KAF1838573.1"/>
    <property type="molecule type" value="Genomic_DNA"/>
</dbReference>
<keyword evidence="2" id="KW-1185">Reference proteome</keyword>
<reference evidence="1" key="1">
    <citation type="submission" date="2020-01" db="EMBL/GenBank/DDBJ databases">
        <authorList>
            <consortium name="DOE Joint Genome Institute"/>
            <person name="Haridas S."/>
            <person name="Albert R."/>
            <person name="Binder M."/>
            <person name="Bloem J."/>
            <person name="Labutti K."/>
            <person name="Salamov A."/>
            <person name="Andreopoulos B."/>
            <person name="Baker S.E."/>
            <person name="Barry K."/>
            <person name="Bills G."/>
            <person name="Bluhm B.H."/>
            <person name="Cannon C."/>
            <person name="Castanera R."/>
            <person name="Culley D.E."/>
            <person name="Daum C."/>
            <person name="Ezra D."/>
            <person name="Gonzalez J.B."/>
            <person name="Henrissat B."/>
            <person name="Kuo A."/>
            <person name="Liang C."/>
            <person name="Lipzen A."/>
            <person name="Lutzoni F."/>
            <person name="Magnuson J."/>
            <person name="Mondo S."/>
            <person name="Nolan M."/>
            <person name="Ohm R."/>
            <person name="Pangilinan J."/>
            <person name="Park H.-J."/>
            <person name="Ramirez L."/>
            <person name="Alfaro M."/>
            <person name="Sun H."/>
            <person name="Tritt A."/>
            <person name="Yoshinaga Y."/>
            <person name="Zwiers L.-H."/>
            <person name="Turgeon B.G."/>
            <person name="Goodwin S.B."/>
            <person name="Spatafora J.W."/>
            <person name="Crous P.W."/>
            <person name="Grigoriev I.V."/>
        </authorList>
    </citation>
    <scope>NUCLEOTIDE SEQUENCE</scope>
    <source>
        <strain evidence="1">P77</strain>
    </source>
</reference>
<protein>
    <submittedName>
        <fullName evidence="1">Uncharacterized protein</fullName>
    </submittedName>
</protein>
<proteinExistence type="predicted"/>
<dbReference type="Proteomes" id="UP000800040">
    <property type="component" value="Unassembled WGS sequence"/>
</dbReference>
<evidence type="ECO:0000313" key="1">
    <source>
        <dbReference type="EMBL" id="KAF1838573.1"/>
    </source>
</evidence>
<dbReference type="AlphaFoldDB" id="A0A6A5KXX1"/>
<sequence length="173" mass="19077">MVYHRTHPLRHQAARWSLLSQLGLLDLHSHLNFASDHQTLYHINSIKPSSGHIQALFRPSSSPCPATIKPFSGHFSPHHHGSSAHAHGTSGRRKVKLFGYRVQVRLQAPYALDDTILVGSAGYWSTQNELWDAFGPKACYGSVMAGGSDPDKGSSRCRRIEGQWSFGTKPGLP</sequence>
<gene>
    <name evidence="1" type="ORF">BDW02DRAFT_391114</name>
</gene>
<name>A0A6A5KXX1_9PLEO</name>
<evidence type="ECO:0000313" key="2">
    <source>
        <dbReference type="Proteomes" id="UP000800040"/>
    </source>
</evidence>
<organism evidence="1 2">
    <name type="scientific">Decorospora gaudefroyi</name>
    <dbReference type="NCBI Taxonomy" id="184978"/>
    <lineage>
        <taxon>Eukaryota</taxon>
        <taxon>Fungi</taxon>
        <taxon>Dikarya</taxon>
        <taxon>Ascomycota</taxon>
        <taxon>Pezizomycotina</taxon>
        <taxon>Dothideomycetes</taxon>
        <taxon>Pleosporomycetidae</taxon>
        <taxon>Pleosporales</taxon>
        <taxon>Pleosporineae</taxon>
        <taxon>Pleosporaceae</taxon>
        <taxon>Decorospora</taxon>
    </lineage>
</organism>
<accession>A0A6A5KXX1</accession>